<dbReference type="Proteomes" id="UP000004995">
    <property type="component" value="Unassembled WGS sequence"/>
</dbReference>
<sequence length="55" mass="6232">MLTTNGACCCNMEALSCSCRNQTIKLLLRNRLFYSIFSLSYTLFSLPAYLLQSDV</sequence>
<keyword evidence="1" id="KW-0472">Membrane</keyword>
<reference evidence="3" key="1">
    <citation type="journal article" date="2012" name="Nat. Biotechnol.">
        <title>Reference genome sequence of the model plant Setaria.</title>
        <authorList>
            <person name="Bennetzen J.L."/>
            <person name="Schmutz J."/>
            <person name="Wang H."/>
            <person name="Percifield R."/>
            <person name="Hawkins J."/>
            <person name="Pontaroli A.C."/>
            <person name="Estep M."/>
            <person name="Feng L."/>
            <person name="Vaughn J.N."/>
            <person name="Grimwood J."/>
            <person name="Jenkins J."/>
            <person name="Barry K."/>
            <person name="Lindquist E."/>
            <person name="Hellsten U."/>
            <person name="Deshpande S."/>
            <person name="Wang X."/>
            <person name="Wu X."/>
            <person name="Mitros T."/>
            <person name="Triplett J."/>
            <person name="Yang X."/>
            <person name="Ye C.Y."/>
            <person name="Mauro-Herrera M."/>
            <person name="Wang L."/>
            <person name="Li P."/>
            <person name="Sharma M."/>
            <person name="Sharma R."/>
            <person name="Ronald P.C."/>
            <person name="Panaud O."/>
            <person name="Kellogg E.A."/>
            <person name="Brutnell T.P."/>
            <person name="Doust A.N."/>
            <person name="Tuskan G.A."/>
            <person name="Rokhsar D."/>
            <person name="Devos K.M."/>
        </authorList>
    </citation>
    <scope>NUCLEOTIDE SEQUENCE [LARGE SCALE GENOMIC DNA]</scope>
    <source>
        <strain evidence="3">cv. Yugu1</strain>
    </source>
</reference>
<evidence type="ECO:0000313" key="2">
    <source>
        <dbReference type="EnsemblPlants" id="KQL09761"/>
    </source>
</evidence>
<keyword evidence="1" id="KW-1133">Transmembrane helix</keyword>
<evidence type="ECO:0000313" key="3">
    <source>
        <dbReference type="Proteomes" id="UP000004995"/>
    </source>
</evidence>
<keyword evidence="3" id="KW-1185">Reference proteome</keyword>
<dbReference type="Gramene" id="KQL09761">
    <property type="protein sequence ID" value="KQL09761"/>
    <property type="gene ID" value="SETIT_008538mg"/>
</dbReference>
<feature type="transmembrane region" description="Helical" evidence="1">
    <location>
        <begin position="32"/>
        <end position="51"/>
    </location>
</feature>
<dbReference type="EnsemblPlants" id="KQL09761">
    <property type="protein sequence ID" value="KQL09761"/>
    <property type="gene ID" value="SETIT_008538mg"/>
</dbReference>
<reference evidence="2" key="2">
    <citation type="submission" date="2018-08" db="UniProtKB">
        <authorList>
            <consortium name="EnsemblPlants"/>
        </authorList>
    </citation>
    <scope>IDENTIFICATION</scope>
    <source>
        <strain evidence="2">Yugu1</strain>
    </source>
</reference>
<organism evidence="2 3">
    <name type="scientific">Setaria italica</name>
    <name type="common">Foxtail millet</name>
    <name type="synonym">Panicum italicum</name>
    <dbReference type="NCBI Taxonomy" id="4555"/>
    <lineage>
        <taxon>Eukaryota</taxon>
        <taxon>Viridiplantae</taxon>
        <taxon>Streptophyta</taxon>
        <taxon>Embryophyta</taxon>
        <taxon>Tracheophyta</taxon>
        <taxon>Spermatophyta</taxon>
        <taxon>Magnoliopsida</taxon>
        <taxon>Liliopsida</taxon>
        <taxon>Poales</taxon>
        <taxon>Poaceae</taxon>
        <taxon>PACMAD clade</taxon>
        <taxon>Panicoideae</taxon>
        <taxon>Panicodae</taxon>
        <taxon>Paniceae</taxon>
        <taxon>Cenchrinae</taxon>
        <taxon>Setaria</taxon>
    </lineage>
</organism>
<protein>
    <submittedName>
        <fullName evidence="2">Uncharacterized protein</fullName>
    </submittedName>
</protein>
<proteinExistence type="predicted"/>
<dbReference type="AlphaFoldDB" id="K3Y2V6"/>
<evidence type="ECO:0000256" key="1">
    <source>
        <dbReference type="SAM" id="Phobius"/>
    </source>
</evidence>
<dbReference type="EMBL" id="AGNK02002264">
    <property type="status" value="NOT_ANNOTATED_CDS"/>
    <property type="molecule type" value="Genomic_DNA"/>
</dbReference>
<name>K3Y2V6_SETIT</name>
<keyword evidence="1" id="KW-0812">Transmembrane</keyword>
<accession>K3Y2V6</accession>
<dbReference type="InParanoid" id="K3Y2V6"/>
<dbReference type="HOGENOM" id="CLU_3036007_0_0_1"/>